<protein>
    <submittedName>
        <fullName evidence="3">Uncharacterized protein</fullName>
    </submittedName>
</protein>
<organism evidence="3 4">
    <name type="scientific">Amazona collaria</name>
    <name type="common">yellow-billed parrot</name>
    <dbReference type="NCBI Taxonomy" id="241587"/>
    <lineage>
        <taxon>Eukaryota</taxon>
        <taxon>Metazoa</taxon>
        <taxon>Chordata</taxon>
        <taxon>Craniata</taxon>
        <taxon>Vertebrata</taxon>
        <taxon>Euteleostomi</taxon>
        <taxon>Archelosauria</taxon>
        <taxon>Archosauria</taxon>
        <taxon>Dinosauria</taxon>
        <taxon>Saurischia</taxon>
        <taxon>Theropoda</taxon>
        <taxon>Coelurosauria</taxon>
        <taxon>Aves</taxon>
        <taxon>Neognathae</taxon>
        <taxon>Neoaves</taxon>
        <taxon>Telluraves</taxon>
        <taxon>Australaves</taxon>
        <taxon>Psittaciformes</taxon>
        <taxon>Psittacidae</taxon>
        <taxon>Amazona</taxon>
    </lineage>
</organism>
<dbReference type="Ensembl" id="ENSACOT00000007502.1">
    <property type="protein sequence ID" value="ENSACOP00000007248.1"/>
    <property type="gene ID" value="ENSACOG00000005079.1"/>
</dbReference>
<feature type="region of interest" description="Disordered" evidence="2">
    <location>
        <begin position="463"/>
        <end position="492"/>
    </location>
</feature>
<feature type="region of interest" description="Disordered" evidence="2">
    <location>
        <begin position="370"/>
        <end position="403"/>
    </location>
</feature>
<dbReference type="Gene3D" id="1.20.5.1700">
    <property type="match status" value="1"/>
</dbReference>
<proteinExistence type="predicted"/>
<reference evidence="3" key="2">
    <citation type="submission" date="2025-09" db="UniProtKB">
        <authorList>
            <consortium name="Ensembl"/>
        </authorList>
    </citation>
    <scope>IDENTIFICATION</scope>
</reference>
<dbReference type="AlphaFoldDB" id="A0A8B9FBA2"/>
<evidence type="ECO:0000256" key="1">
    <source>
        <dbReference type="SAM" id="Coils"/>
    </source>
</evidence>
<dbReference type="Proteomes" id="UP000694522">
    <property type="component" value="Unplaced"/>
</dbReference>
<feature type="compositionally biased region" description="Polar residues" evidence="2">
    <location>
        <begin position="388"/>
        <end position="403"/>
    </location>
</feature>
<name>A0A8B9FBA2_9PSIT</name>
<keyword evidence="4" id="KW-1185">Reference proteome</keyword>
<feature type="compositionally biased region" description="Basic residues" evidence="2">
    <location>
        <begin position="378"/>
        <end position="387"/>
    </location>
</feature>
<sequence length="492" mass="56559">MEPYLAPLISEDQIAMDKLLQKYDCAPSPAWKEWAQKFWKDEDEVVERIEQCRALYKLKVGKGKNVMCAVLGACLSCAQEEAKNAPAPNLTSDVKYAALKSENEVLKSSLAFHKETGEKLEARNDQLESENKNLEAQNVHLVSQVDQLKRENKALGTQVDRLVNQNSQTEEFWSDRDDSDKGETQIPWSPTELMKLREKYSRRMGESETEYLWRISLQGGDMVMLNEEEAGGFWGPGVFLTTTPGDHYYSLTARVAYWAGESDPQERGEPLSIQTTSYFDLAEAVQKAACIQAMYNRDDLRKSPMSATIDPDRLNPLIRGFPDCLKMFVVNIQKRIQDHDHRRGRRAYTLTWNEFVQEIDQYGRKMGWVDSSREKPSNHTRRVRQVHTRNSNPDQNWTENPKSHCFSTHNSKFDGKFRSKKERNRLWCKALDLGAPRHILHGISTEDLRTLVRILSERNNSVGENRLGKEFPSREESVPSVPESDLIDLSEP</sequence>
<evidence type="ECO:0000313" key="4">
    <source>
        <dbReference type="Proteomes" id="UP000694522"/>
    </source>
</evidence>
<reference evidence="3" key="1">
    <citation type="submission" date="2025-08" db="UniProtKB">
        <authorList>
            <consortium name="Ensembl"/>
        </authorList>
    </citation>
    <scope>IDENTIFICATION</scope>
</reference>
<feature type="coiled-coil region" evidence="1">
    <location>
        <begin position="110"/>
        <end position="165"/>
    </location>
</feature>
<feature type="compositionally biased region" description="Basic and acidic residues" evidence="2">
    <location>
        <begin position="466"/>
        <end position="477"/>
    </location>
</feature>
<evidence type="ECO:0000256" key="2">
    <source>
        <dbReference type="SAM" id="MobiDB-lite"/>
    </source>
</evidence>
<accession>A0A8B9FBA2</accession>
<keyword evidence="1" id="KW-0175">Coiled coil</keyword>
<evidence type="ECO:0000313" key="3">
    <source>
        <dbReference type="Ensembl" id="ENSACOP00000007248.1"/>
    </source>
</evidence>